<dbReference type="EMBL" id="BSXT01001668">
    <property type="protein sequence ID" value="GMF44387.1"/>
    <property type="molecule type" value="Genomic_DNA"/>
</dbReference>
<evidence type="ECO:0000256" key="1">
    <source>
        <dbReference type="SAM" id="MobiDB-lite"/>
    </source>
</evidence>
<gene>
    <name evidence="2" type="ORF">Pfra01_001543000</name>
</gene>
<dbReference type="Proteomes" id="UP001165121">
    <property type="component" value="Unassembled WGS sequence"/>
</dbReference>
<feature type="region of interest" description="Disordered" evidence="1">
    <location>
        <begin position="115"/>
        <end position="165"/>
    </location>
</feature>
<sequence>MVGGTGKQPQHKLTEQELLLCREALMSDRHARRVRRQMNKSRQMGAEEKRPKKGTRKEGAKRTTVVMETRGPLEEAEPKTVGVVEVYEEEAKESAASVEDEAEEKVSDVVADCPQVDDAEEKESDVVEDNAPLSDAEEEKEREVGGGENPPAGEGAVATVTSVGSQRTRRRAIFENVCGSDEKDSDENLAVPDLARLSPKCAIDGDANLMDAAADAYTCLNSDEDMSVEEDQDSCGDDVDDASDW</sequence>
<evidence type="ECO:0000313" key="3">
    <source>
        <dbReference type="Proteomes" id="UP001165121"/>
    </source>
</evidence>
<evidence type="ECO:0000313" key="2">
    <source>
        <dbReference type="EMBL" id="GMF44387.1"/>
    </source>
</evidence>
<feature type="compositionally biased region" description="Acidic residues" evidence="1">
    <location>
        <begin position="115"/>
        <end position="128"/>
    </location>
</feature>
<proteinExistence type="predicted"/>
<organism evidence="2 3">
    <name type="scientific">Phytophthora fragariaefolia</name>
    <dbReference type="NCBI Taxonomy" id="1490495"/>
    <lineage>
        <taxon>Eukaryota</taxon>
        <taxon>Sar</taxon>
        <taxon>Stramenopiles</taxon>
        <taxon>Oomycota</taxon>
        <taxon>Peronosporomycetes</taxon>
        <taxon>Peronosporales</taxon>
        <taxon>Peronosporaceae</taxon>
        <taxon>Phytophthora</taxon>
    </lineage>
</organism>
<dbReference type="AlphaFoldDB" id="A0A9W6XSJ7"/>
<feature type="region of interest" description="Disordered" evidence="1">
    <location>
        <begin position="223"/>
        <end position="245"/>
    </location>
</feature>
<feature type="compositionally biased region" description="Basic and acidic residues" evidence="1">
    <location>
        <begin position="45"/>
        <end position="61"/>
    </location>
</feature>
<feature type="compositionally biased region" description="Basic residues" evidence="1">
    <location>
        <begin position="30"/>
        <end position="39"/>
    </location>
</feature>
<dbReference type="OrthoDB" id="127607at2759"/>
<keyword evidence="3" id="KW-1185">Reference proteome</keyword>
<feature type="compositionally biased region" description="Low complexity" evidence="1">
    <location>
        <begin position="149"/>
        <end position="158"/>
    </location>
</feature>
<protein>
    <submittedName>
        <fullName evidence="2">Unnamed protein product</fullName>
    </submittedName>
</protein>
<reference evidence="2" key="1">
    <citation type="submission" date="2023-04" db="EMBL/GenBank/DDBJ databases">
        <title>Phytophthora fragariaefolia NBRC 109709.</title>
        <authorList>
            <person name="Ichikawa N."/>
            <person name="Sato H."/>
            <person name="Tonouchi N."/>
        </authorList>
    </citation>
    <scope>NUCLEOTIDE SEQUENCE</scope>
    <source>
        <strain evidence="2">NBRC 109709</strain>
    </source>
</reference>
<accession>A0A9W6XSJ7</accession>
<feature type="region of interest" description="Disordered" evidence="1">
    <location>
        <begin position="29"/>
        <end position="82"/>
    </location>
</feature>
<comment type="caution">
    <text evidence="2">The sequence shown here is derived from an EMBL/GenBank/DDBJ whole genome shotgun (WGS) entry which is preliminary data.</text>
</comment>
<name>A0A9W6XSJ7_9STRA</name>